<evidence type="ECO:0000256" key="1">
    <source>
        <dbReference type="SAM" id="MobiDB-lite"/>
    </source>
</evidence>
<evidence type="ECO:0000313" key="5">
    <source>
        <dbReference type="RefSeq" id="XP_033577592.1"/>
    </source>
</evidence>
<evidence type="ECO:0000313" key="4">
    <source>
        <dbReference type="Proteomes" id="UP000504636"/>
    </source>
</evidence>
<dbReference type="GeneID" id="54468837"/>
<evidence type="ECO:0000313" key="3">
    <source>
        <dbReference type="EMBL" id="KAF2810628.1"/>
    </source>
</evidence>
<evidence type="ECO:0008006" key="6">
    <source>
        <dbReference type="Google" id="ProtNLM"/>
    </source>
</evidence>
<accession>A0A6A6YQ15</accession>
<feature type="region of interest" description="Disordered" evidence="1">
    <location>
        <begin position="350"/>
        <end position="414"/>
    </location>
</feature>
<reference evidence="5" key="2">
    <citation type="submission" date="2020-04" db="EMBL/GenBank/DDBJ databases">
        <authorList>
            <consortium name="NCBI Genome Project"/>
        </authorList>
    </citation>
    <scope>NUCLEOTIDE SEQUENCE</scope>
    <source>
        <strain evidence="5">CBS 304.34</strain>
    </source>
</reference>
<feature type="compositionally biased region" description="Low complexity" evidence="1">
    <location>
        <begin position="53"/>
        <end position="71"/>
    </location>
</feature>
<keyword evidence="4" id="KW-1185">Reference proteome</keyword>
<feature type="region of interest" description="Disordered" evidence="1">
    <location>
        <begin position="143"/>
        <end position="163"/>
    </location>
</feature>
<dbReference type="Proteomes" id="UP000504636">
    <property type="component" value="Unplaced"/>
</dbReference>
<keyword evidence="2" id="KW-0732">Signal</keyword>
<dbReference type="AlphaFoldDB" id="A0A6A6YQ15"/>
<dbReference type="RefSeq" id="XP_033577592.1">
    <property type="nucleotide sequence ID" value="XM_033727944.1"/>
</dbReference>
<organism evidence="3">
    <name type="scientific">Mytilinidion resinicola</name>
    <dbReference type="NCBI Taxonomy" id="574789"/>
    <lineage>
        <taxon>Eukaryota</taxon>
        <taxon>Fungi</taxon>
        <taxon>Dikarya</taxon>
        <taxon>Ascomycota</taxon>
        <taxon>Pezizomycotina</taxon>
        <taxon>Dothideomycetes</taxon>
        <taxon>Pleosporomycetidae</taxon>
        <taxon>Mytilinidiales</taxon>
        <taxon>Mytilinidiaceae</taxon>
        <taxon>Mytilinidion</taxon>
    </lineage>
</organism>
<feature type="chain" id="PRO_5044629259" description="Extracellular membrane protein CFEM domain-containing protein" evidence="2">
    <location>
        <begin position="18"/>
        <end position="624"/>
    </location>
</feature>
<evidence type="ECO:0000256" key="2">
    <source>
        <dbReference type="SAM" id="SignalP"/>
    </source>
</evidence>
<feature type="region of interest" description="Disordered" evidence="1">
    <location>
        <begin position="495"/>
        <end position="562"/>
    </location>
</feature>
<gene>
    <name evidence="3 5" type="ORF">BDZ99DRAFT_569977</name>
</gene>
<feature type="region of interest" description="Disordered" evidence="1">
    <location>
        <begin position="52"/>
        <end position="71"/>
    </location>
</feature>
<feature type="compositionally biased region" description="Low complexity" evidence="1">
    <location>
        <begin position="363"/>
        <end position="414"/>
    </location>
</feature>
<sequence length="624" mass="63417">MWTSIFVLGLFLRSSEARFLRIGGDAPVFKSLVIRAPQMGVSFNGLPSGSGTGLVSTPTSSSTTSSSVYSDDVSSDSMLPGYSTASAISFSSTVSMLSDSSRTDIYTSNLQSLSSPTSQSEFQPQSFSSSSFSSSSFSRQFATTDSTTAPTAPLPSPTLTPSTSQLHFDSPIVVTTVINSQTNVLIVPSGTDQGPPITVTETATLDPETPEATSSAAAVASAISSSHDILNQYFSNVMDHGQGQAADDSFESTATILGVLYAKLSKSSKSGGGGGGGGGCKKTLFSLVGCALSTVKKASSAVKAGVKAGLDVATNQEKITRIIEDEAVRAGLDVGSKGIDAIAAAVAEAAQSLKDGPEDEPTPSESPQSTSEPTESRDSSISSTTTPSSTSSSFASSSSSSSSSSGSSSSSSSSSSFHDFCDVLDTSMPPCPTFTGINKNTNNEPSVLFELTSLTWMTGGPTPMSTVSLDLSAPSASSMISTFSVASSPTYSASSSYVSSATPESPSSSRSSNDVQGSGTLSSASFPQSSSSSSFASSSAFSQPNTPSTSTPALPSSTLAVQNSPTSILNPITSPPSTFNTVTIAPSAASSSLSMHCETYIVDQNQCICTAADGSVFVDDRDKC</sequence>
<reference evidence="3 5" key="1">
    <citation type="journal article" date="2020" name="Stud. Mycol.">
        <title>101 Dothideomycetes genomes: a test case for predicting lifestyles and emergence of pathogens.</title>
        <authorList>
            <person name="Haridas S."/>
            <person name="Albert R."/>
            <person name="Binder M."/>
            <person name="Bloem J."/>
            <person name="Labutti K."/>
            <person name="Salamov A."/>
            <person name="Andreopoulos B."/>
            <person name="Baker S."/>
            <person name="Barry K."/>
            <person name="Bills G."/>
            <person name="Bluhm B."/>
            <person name="Cannon C."/>
            <person name="Castanera R."/>
            <person name="Culley D."/>
            <person name="Daum C."/>
            <person name="Ezra D."/>
            <person name="Gonzalez J."/>
            <person name="Henrissat B."/>
            <person name="Kuo A."/>
            <person name="Liang C."/>
            <person name="Lipzen A."/>
            <person name="Lutzoni F."/>
            <person name="Magnuson J."/>
            <person name="Mondo S."/>
            <person name="Nolan M."/>
            <person name="Ohm R."/>
            <person name="Pangilinan J."/>
            <person name="Park H.-J."/>
            <person name="Ramirez L."/>
            <person name="Alfaro M."/>
            <person name="Sun H."/>
            <person name="Tritt A."/>
            <person name="Yoshinaga Y."/>
            <person name="Zwiers L.-H."/>
            <person name="Turgeon B."/>
            <person name="Goodwin S."/>
            <person name="Spatafora J."/>
            <person name="Crous P."/>
            <person name="Grigoriev I."/>
        </authorList>
    </citation>
    <scope>NUCLEOTIDE SEQUENCE</scope>
    <source>
        <strain evidence="3 5">CBS 304.34</strain>
    </source>
</reference>
<dbReference type="EMBL" id="MU003699">
    <property type="protein sequence ID" value="KAF2810628.1"/>
    <property type="molecule type" value="Genomic_DNA"/>
</dbReference>
<feature type="compositionally biased region" description="Low complexity" evidence="1">
    <location>
        <begin position="495"/>
        <end position="512"/>
    </location>
</feature>
<reference evidence="5" key="3">
    <citation type="submission" date="2025-04" db="UniProtKB">
        <authorList>
            <consortium name="RefSeq"/>
        </authorList>
    </citation>
    <scope>IDENTIFICATION</scope>
    <source>
        <strain evidence="5">CBS 304.34</strain>
    </source>
</reference>
<feature type="compositionally biased region" description="Low complexity" evidence="1">
    <location>
        <begin position="522"/>
        <end position="560"/>
    </location>
</feature>
<protein>
    <recommendedName>
        <fullName evidence="6">Extracellular membrane protein CFEM domain-containing protein</fullName>
    </recommendedName>
</protein>
<name>A0A6A6YQ15_9PEZI</name>
<proteinExistence type="predicted"/>
<feature type="signal peptide" evidence="2">
    <location>
        <begin position="1"/>
        <end position="17"/>
    </location>
</feature>